<keyword evidence="2" id="KW-1185">Reference proteome</keyword>
<organism evidence="1 2">
    <name type="scientific">Naganishia vaughanmartiniae</name>
    <dbReference type="NCBI Taxonomy" id="1424756"/>
    <lineage>
        <taxon>Eukaryota</taxon>
        <taxon>Fungi</taxon>
        <taxon>Dikarya</taxon>
        <taxon>Basidiomycota</taxon>
        <taxon>Agaricomycotina</taxon>
        <taxon>Tremellomycetes</taxon>
        <taxon>Filobasidiales</taxon>
        <taxon>Filobasidiaceae</taxon>
        <taxon>Naganishia</taxon>
    </lineage>
</organism>
<proteinExistence type="predicted"/>
<gene>
    <name evidence="1" type="ORF">QFC22_005343</name>
</gene>
<reference evidence="1" key="1">
    <citation type="submission" date="2023-04" db="EMBL/GenBank/DDBJ databases">
        <title>Draft Genome sequencing of Naganishia species isolated from polar environments using Oxford Nanopore Technology.</title>
        <authorList>
            <person name="Leo P."/>
            <person name="Venkateswaran K."/>
        </authorList>
    </citation>
    <scope>NUCLEOTIDE SEQUENCE</scope>
    <source>
        <strain evidence="1">MNA-CCFEE 5425</strain>
    </source>
</reference>
<dbReference type="EMBL" id="JASBWU010000017">
    <property type="protein sequence ID" value="KAJ9115015.1"/>
    <property type="molecule type" value="Genomic_DNA"/>
</dbReference>
<name>A0ACC2WTC7_9TREE</name>
<sequence length="507" mass="57683">MEHNLLTLPGASADLLHKINSTHPAWPFPGQKDMPYSAESSLVDTLEPAGLFIGVFSTDEGRERRMMIRQTYGTHPKSRVPGTEGVRLRFVMGRPRARYERMVKLEMDAFGDIVLLDIPENMNSGKTHAFFSWAADHAMVPDWDYGSPVDLSEGEDTARGIMQEKARGRLQRRNRASMHKGGLAVREDVSESQEILHDQQLSSLSQNPTSIDPNERMPREPSRKHPVYRGERRPDYIVKADEDSFLVLGELERRLRVAPRKLTYWGYLVKDLFMAGECYAMSYDLAYFIGKAETFETMTRGAEDKLVAKWMRMHPRREEISWVSEKCWIYDHPKAGTVYSHGYLFPATVDTVRHENITALPVDELALRGGKAWATSYSTVSKFGTRYSPPSEGMTALQEVEALVEGSEMSLLGRYPSNSQRSKKNTPLDPQFLQAVYDRRPSRAQRFRNDPHERGGTAIVHYIKRQEWFMETSLALLGPSDDGDASPTIVASMPENMPENRLPKHDI</sequence>
<evidence type="ECO:0000313" key="2">
    <source>
        <dbReference type="Proteomes" id="UP001243375"/>
    </source>
</evidence>
<dbReference type="Proteomes" id="UP001243375">
    <property type="component" value="Unassembled WGS sequence"/>
</dbReference>
<protein>
    <submittedName>
        <fullName evidence="1">Uncharacterized protein</fullName>
    </submittedName>
</protein>
<evidence type="ECO:0000313" key="1">
    <source>
        <dbReference type="EMBL" id="KAJ9115015.1"/>
    </source>
</evidence>
<comment type="caution">
    <text evidence="1">The sequence shown here is derived from an EMBL/GenBank/DDBJ whole genome shotgun (WGS) entry which is preliminary data.</text>
</comment>
<accession>A0ACC2WTC7</accession>